<feature type="compositionally biased region" description="Basic and acidic residues" evidence="1">
    <location>
        <begin position="403"/>
        <end position="417"/>
    </location>
</feature>
<sequence>MSSRPPSRRTAPLPGLRCLQPPVRVVPLRATLVCASCPRTTTPTISGSATELIQAAPITPAPVSTFTSTAALLSTGRRRTTTRAIPASATELIQAAPNIPAPPQPVATTRSAVVLIAAPVSTFVPSTTFIGATRRLATVQPSVITTARRIARRTATTAGAVIITVPIKNFARVAVSGTPAARRIVVAPAGIRSTPAPRITRAPDATDLTRATTVAAAGDIVAAHFTTRLAARAATVVPLDSTARLSTTPGVSPVVASARVVRLPSTLVIPARVTGFGAGASAITALGTITSVGATPAVATAPTAFLTPLGPLPFTGARPPLPLDRGRQLDDVPHPVTIHGDHQIRTGRPQSIRHPVERPRNRLGATQIRDHLGAAVSMNPGPPLRIDSQPNPGTPPTGGVTGADDRFDNDLPLDPRKPAQLFGNHRSLQRPLGFRSGIGEVAAARTTRPGDGAGGGNAVR</sequence>
<dbReference type="RefSeq" id="WP_387717564.1">
    <property type="nucleotide sequence ID" value="NZ_JBIAPI010000002.1"/>
</dbReference>
<gene>
    <name evidence="2" type="ORF">ACFYV7_11335</name>
</gene>
<reference evidence="2 3" key="1">
    <citation type="submission" date="2024-10" db="EMBL/GenBank/DDBJ databases">
        <title>The Natural Products Discovery Center: Release of the First 8490 Sequenced Strains for Exploring Actinobacteria Biosynthetic Diversity.</title>
        <authorList>
            <person name="Kalkreuter E."/>
            <person name="Kautsar S.A."/>
            <person name="Yang D."/>
            <person name="Bader C.D."/>
            <person name="Teijaro C.N."/>
            <person name="Fluegel L."/>
            <person name="Davis C.M."/>
            <person name="Simpson J.R."/>
            <person name="Lauterbach L."/>
            <person name="Steele A.D."/>
            <person name="Gui C."/>
            <person name="Meng S."/>
            <person name="Li G."/>
            <person name="Viehrig K."/>
            <person name="Ye F."/>
            <person name="Su P."/>
            <person name="Kiefer A.F."/>
            <person name="Nichols A."/>
            <person name="Cepeda A.J."/>
            <person name="Yan W."/>
            <person name="Fan B."/>
            <person name="Jiang Y."/>
            <person name="Adhikari A."/>
            <person name="Zheng C.-J."/>
            <person name="Schuster L."/>
            <person name="Cowan T.M."/>
            <person name="Smanski M.J."/>
            <person name="Chevrette M.G."/>
            <person name="De Carvalho L.P.S."/>
            <person name="Shen B."/>
        </authorList>
    </citation>
    <scope>NUCLEOTIDE SEQUENCE [LARGE SCALE GENOMIC DNA]</scope>
    <source>
        <strain evidence="2 3">NPDC003040</strain>
    </source>
</reference>
<comment type="caution">
    <text evidence="2">The sequence shown here is derived from an EMBL/GenBank/DDBJ whole genome shotgun (WGS) entry which is preliminary data.</text>
</comment>
<organism evidence="2 3">
    <name type="scientific">Nocardia suismassiliense</name>
    <dbReference type="NCBI Taxonomy" id="2077092"/>
    <lineage>
        <taxon>Bacteria</taxon>
        <taxon>Bacillati</taxon>
        <taxon>Actinomycetota</taxon>
        <taxon>Actinomycetes</taxon>
        <taxon>Mycobacteriales</taxon>
        <taxon>Nocardiaceae</taxon>
        <taxon>Nocardia</taxon>
    </lineage>
</organism>
<feature type="compositionally biased region" description="Gly residues" evidence="1">
    <location>
        <begin position="451"/>
        <end position="460"/>
    </location>
</feature>
<dbReference type="Proteomes" id="UP001601948">
    <property type="component" value="Unassembled WGS sequence"/>
</dbReference>
<evidence type="ECO:0000313" key="3">
    <source>
        <dbReference type="Proteomes" id="UP001601948"/>
    </source>
</evidence>
<feature type="region of interest" description="Disordered" evidence="1">
    <location>
        <begin position="374"/>
        <end position="460"/>
    </location>
</feature>
<accession>A0ABW6QQ79</accession>
<dbReference type="EMBL" id="JBIAPI010000002">
    <property type="protein sequence ID" value="MFF3223377.1"/>
    <property type="molecule type" value="Genomic_DNA"/>
</dbReference>
<name>A0ABW6QQ79_9NOCA</name>
<evidence type="ECO:0000313" key="2">
    <source>
        <dbReference type="EMBL" id="MFF3223377.1"/>
    </source>
</evidence>
<keyword evidence="3" id="KW-1185">Reference proteome</keyword>
<evidence type="ECO:0000256" key="1">
    <source>
        <dbReference type="SAM" id="MobiDB-lite"/>
    </source>
</evidence>
<protein>
    <submittedName>
        <fullName evidence="2">Uncharacterized protein</fullName>
    </submittedName>
</protein>
<proteinExistence type="predicted"/>